<feature type="region of interest" description="Disordered" evidence="1">
    <location>
        <begin position="21"/>
        <end position="44"/>
    </location>
</feature>
<feature type="compositionally biased region" description="Basic and acidic residues" evidence="1">
    <location>
        <begin position="21"/>
        <end position="31"/>
    </location>
</feature>
<name>A0A653KXU8_AERVE</name>
<protein>
    <submittedName>
        <fullName evidence="2">Uncharacterized protein</fullName>
    </submittedName>
</protein>
<dbReference type="EMBL" id="CABWLC010000008">
    <property type="protein sequence ID" value="VXA83890.1"/>
    <property type="molecule type" value="Genomic_DNA"/>
</dbReference>
<reference evidence="2 3" key="1">
    <citation type="submission" date="2019-10" db="EMBL/GenBank/DDBJ databases">
        <authorList>
            <person name="Karimi E."/>
        </authorList>
    </citation>
    <scope>NUCLEOTIDE SEQUENCE [LARGE SCALE GENOMIC DNA]</scope>
    <source>
        <strain evidence="2">Aeromonas sp. 8C</strain>
    </source>
</reference>
<proteinExistence type="predicted"/>
<accession>A0A653KXU8</accession>
<organism evidence="2 3">
    <name type="scientific">Aeromonas veronii</name>
    <dbReference type="NCBI Taxonomy" id="654"/>
    <lineage>
        <taxon>Bacteria</taxon>
        <taxon>Pseudomonadati</taxon>
        <taxon>Pseudomonadota</taxon>
        <taxon>Gammaproteobacteria</taxon>
        <taxon>Aeromonadales</taxon>
        <taxon>Aeromonadaceae</taxon>
        <taxon>Aeromonas</taxon>
    </lineage>
</organism>
<gene>
    <name evidence="2" type="ORF">AERO8C_160043</name>
</gene>
<dbReference type="AlphaFoldDB" id="A0A653KXU8"/>
<evidence type="ECO:0000313" key="3">
    <source>
        <dbReference type="Proteomes" id="UP000439123"/>
    </source>
</evidence>
<evidence type="ECO:0000313" key="2">
    <source>
        <dbReference type="EMBL" id="VXA83890.1"/>
    </source>
</evidence>
<evidence type="ECO:0000256" key="1">
    <source>
        <dbReference type="SAM" id="MobiDB-lite"/>
    </source>
</evidence>
<dbReference type="Proteomes" id="UP000439123">
    <property type="component" value="Unassembled WGS sequence"/>
</dbReference>
<sequence>MGGNTAEKLDHLIDLSEKTVAELEQSGTEKKRALKGPSETISMD</sequence>